<organism evidence="2 3">
    <name type="scientific">Streptomyces solicathayae</name>
    <dbReference type="NCBI Taxonomy" id="3081768"/>
    <lineage>
        <taxon>Bacteria</taxon>
        <taxon>Bacillati</taxon>
        <taxon>Actinomycetota</taxon>
        <taxon>Actinomycetes</taxon>
        <taxon>Kitasatosporales</taxon>
        <taxon>Streptomycetaceae</taxon>
        <taxon>Streptomyces</taxon>
    </lineage>
</organism>
<evidence type="ECO:0008006" key="4">
    <source>
        <dbReference type="Google" id="ProtNLM"/>
    </source>
</evidence>
<keyword evidence="3" id="KW-1185">Reference proteome</keyword>
<evidence type="ECO:0000313" key="2">
    <source>
        <dbReference type="EMBL" id="WOX21226.1"/>
    </source>
</evidence>
<gene>
    <name evidence="2" type="ORF">R2D22_07435</name>
</gene>
<proteinExistence type="predicted"/>
<accession>A0ABZ0LP57</accession>
<keyword evidence="1" id="KW-1133">Transmembrane helix</keyword>
<dbReference type="Proteomes" id="UP001301731">
    <property type="component" value="Chromosome"/>
</dbReference>
<feature type="transmembrane region" description="Helical" evidence="1">
    <location>
        <begin position="356"/>
        <end position="380"/>
    </location>
</feature>
<feature type="transmembrane region" description="Helical" evidence="1">
    <location>
        <begin position="314"/>
        <end position="336"/>
    </location>
</feature>
<dbReference type="EMBL" id="CP137573">
    <property type="protein sequence ID" value="WOX21226.1"/>
    <property type="molecule type" value="Genomic_DNA"/>
</dbReference>
<feature type="transmembrane region" description="Helical" evidence="1">
    <location>
        <begin position="215"/>
        <end position="233"/>
    </location>
</feature>
<sequence>MAVVDSPEEVSLATQLLEGRGWSVRAWAAARDGEADALGNGRRGLMVEVRLYGARFGAVQAAVSSIEALARDHQAGMWVVDAGLIEHELSIDYRTVFHAFGRRRPATSESPEQPTLSARIFTWRTLLGMVTTVRVTKQPGRPSVETVAERLQRGVLTRHAYDPAALQLRIPMGMEGRDLDAPPPSPSAWRVVLPLMALLVVATACGFATTLVDGLWVLVPILMAGALVWPVGHQLTKRRENHPRVVQLAWGAMAVAPMAACGLLLALTAPGTPAEAARVMLYGAVGLVALVLIVYGLAYAFVHSWFSRNANWAVPALVPALAVSLPWFGGLLHTMYLRYGFGVPSDAIPVSVYWSYAASMKPVGIALALTLVLLAIAGWMRHYHQWIHAQGMVRVGVPFMSLFVVAMTLTAGLISAQVAASRAQAAAASGRHPAPYYGVQGALVCVKPMEKEISVFNGPLAPSRPLLTFGPSGDRVWLWDPKRDRALSVRLEDVVVTEARKGTCS</sequence>
<evidence type="ECO:0000256" key="1">
    <source>
        <dbReference type="SAM" id="Phobius"/>
    </source>
</evidence>
<evidence type="ECO:0000313" key="3">
    <source>
        <dbReference type="Proteomes" id="UP001301731"/>
    </source>
</evidence>
<feature type="transmembrane region" description="Helical" evidence="1">
    <location>
        <begin position="191"/>
        <end position="209"/>
    </location>
</feature>
<feature type="transmembrane region" description="Helical" evidence="1">
    <location>
        <begin position="245"/>
        <end position="267"/>
    </location>
</feature>
<reference evidence="2 3" key="1">
    <citation type="submission" date="2023-10" db="EMBL/GenBank/DDBJ databases">
        <title>The genome sequence of Streptomyces sp. HUAS YS2.</title>
        <authorList>
            <person name="Mo P."/>
        </authorList>
    </citation>
    <scope>NUCLEOTIDE SEQUENCE [LARGE SCALE GENOMIC DNA]</scope>
    <source>
        <strain evidence="2 3">HUAS YS2</strain>
    </source>
</reference>
<name>A0ABZ0LP57_9ACTN</name>
<protein>
    <recommendedName>
        <fullName evidence="4">Integral membrane protein</fullName>
    </recommendedName>
</protein>
<feature type="transmembrane region" description="Helical" evidence="1">
    <location>
        <begin position="392"/>
        <end position="414"/>
    </location>
</feature>
<dbReference type="RefSeq" id="WP_318102074.1">
    <property type="nucleotide sequence ID" value="NZ_CP137573.1"/>
</dbReference>
<keyword evidence="1" id="KW-0472">Membrane</keyword>
<keyword evidence="1" id="KW-0812">Transmembrane</keyword>
<feature type="transmembrane region" description="Helical" evidence="1">
    <location>
        <begin position="279"/>
        <end position="302"/>
    </location>
</feature>